<dbReference type="AlphaFoldDB" id="A0A7W8A1A7"/>
<feature type="transmembrane region" description="Helical" evidence="1">
    <location>
        <begin position="79"/>
        <end position="99"/>
    </location>
</feature>
<feature type="transmembrane region" description="Helical" evidence="1">
    <location>
        <begin position="154"/>
        <end position="179"/>
    </location>
</feature>
<feature type="transmembrane region" description="Helical" evidence="1">
    <location>
        <begin position="397"/>
        <end position="421"/>
    </location>
</feature>
<feature type="transmembrane region" description="Helical" evidence="1">
    <location>
        <begin position="239"/>
        <end position="260"/>
    </location>
</feature>
<feature type="transmembrane region" description="Helical" evidence="1">
    <location>
        <begin position="433"/>
        <end position="454"/>
    </location>
</feature>
<feature type="transmembrane region" description="Helical" evidence="1">
    <location>
        <begin position="343"/>
        <end position="364"/>
    </location>
</feature>
<feature type="transmembrane region" description="Helical" evidence="1">
    <location>
        <begin position="507"/>
        <end position="528"/>
    </location>
</feature>
<dbReference type="EMBL" id="JACHIN010000004">
    <property type="protein sequence ID" value="MBB5077731.1"/>
    <property type="molecule type" value="Genomic_DNA"/>
</dbReference>
<feature type="transmembrane region" description="Helical" evidence="1">
    <location>
        <begin position="302"/>
        <end position="323"/>
    </location>
</feature>
<keyword evidence="3" id="KW-1185">Reference proteome</keyword>
<evidence type="ECO:0000256" key="1">
    <source>
        <dbReference type="SAM" id="Phobius"/>
    </source>
</evidence>
<comment type="caution">
    <text evidence="2">The sequence shown here is derived from an EMBL/GenBank/DDBJ whole genome shotgun (WGS) entry which is preliminary data.</text>
</comment>
<protein>
    <submittedName>
        <fullName evidence="2">ABC-2 type transport system permease protein</fullName>
    </submittedName>
</protein>
<organism evidence="2 3">
    <name type="scientific">Nonomuraea endophytica</name>
    <dbReference type="NCBI Taxonomy" id="714136"/>
    <lineage>
        <taxon>Bacteria</taxon>
        <taxon>Bacillati</taxon>
        <taxon>Actinomycetota</taxon>
        <taxon>Actinomycetes</taxon>
        <taxon>Streptosporangiales</taxon>
        <taxon>Streptosporangiaceae</taxon>
        <taxon>Nonomuraea</taxon>
    </lineage>
</organism>
<keyword evidence="1" id="KW-0812">Transmembrane</keyword>
<feature type="transmembrane region" description="Helical" evidence="1">
    <location>
        <begin position="461"/>
        <end position="480"/>
    </location>
</feature>
<feature type="transmembrane region" description="Helical" evidence="1">
    <location>
        <begin position="20"/>
        <end position="40"/>
    </location>
</feature>
<gene>
    <name evidence="2" type="ORF">HNR40_003206</name>
</gene>
<sequence>MNTLTGTGMLLRLALRRDRWMIAVWTVFTSVVPLGFVSAFNATAPTAAARQDFVDTSVHNTAFIIAYGPLHGSTLGQLVTWRAGFIPVIVGLVALLLMIRHTRTEEEAGRLELVGATAVGRHAGLAAALISVLVGSAVVSALSALALVSAGLGAGGAVVFGLGLLLTGCAFAAAGAIFAQLTAGAGGARGIAIVVLGAAFLVRGIASVSQQSGGSLGWLAWLSPVAWAGEFRPYAGDRWWIAVPCLLATAALVALAVTLAGRRDLGSGMIQPRPGPAEAAAALRTPLALAWRLHRGALFSRLAGFAVVGYALGAVAESISHLLDNSGAAARDLLAGLGLRGSLLQQYVDGMMTLAAVVAAAYAIQAALRPRAEEVAGLAEPMLATPVQRLRWAWSHFLFALLGPTLGLAVFGAVLGLAHGINAGDVAGQVPAMLGAALVQLPAVWLFTGVAVALFGLLPRLAAWAFAALPLSLFLGWLGAELQLGEFVTGLSAFSHIPKLPAEPLSVLPLAVLTAMAAALIAAGSAGIRGRDLPIG</sequence>
<accession>A0A7W8A1A7</accession>
<evidence type="ECO:0000313" key="3">
    <source>
        <dbReference type="Proteomes" id="UP000568380"/>
    </source>
</evidence>
<proteinExistence type="predicted"/>
<feature type="transmembrane region" description="Helical" evidence="1">
    <location>
        <begin position="191"/>
        <end position="209"/>
    </location>
</feature>
<name>A0A7W8A1A7_9ACTN</name>
<keyword evidence="1" id="KW-1133">Transmembrane helix</keyword>
<reference evidence="2 3" key="1">
    <citation type="submission" date="2020-08" db="EMBL/GenBank/DDBJ databases">
        <title>Genomic Encyclopedia of Type Strains, Phase IV (KMG-IV): sequencing the most valuable type-strain genomes for metagenomic binning, comparative biology and taxonomic classification.</title>
        <authorList>
            <person name="Goeker M."/>
        </authorList>
    </citation>
    <scope>NUCLEOTIDE SEQUENCE [LARGE SCALE GENOMIC DNA]</scope>
    <source>
        <strain evidence="2 3">DSM 45385</strain>
    </source>
</reference>
<feature type="transmembrane region" description="Helical" evidence="1">
    <location>
        <begin position="125"/>
        <end position="148"/>
    </location>
</feature>
<dbReference type="RefSeq" id="WP_184961873.1">
    <property type="nucleotide sequence ID" value="NZ_JACHIN010000004.1"/>
</dbReference>
<keyword evidence="1" id="KW-0472">Membrane</keyword>
<evidence type="ECO:0000313" key="2">
    <source>
        <dbReference type="EMBL" id="MBB5077731.1"/>
    </source>
</evidence>
<dbReference type="Proteomes" id="UP000568380">
    <property type="component" value="Unassembled WGS sequence"/>
</dbReference>